<accession>A0A4U9RUI6</accession>
<dbReference type="InterPro" id="IPR007044">
    <property type="entry name" value="Cyclodeamin/CycHdrlase"/>
</dbReference>
<dbReference type="RefSeq" id="WP_138210570.1">
    <property type="nucleotide sequence ID" value="NZ_CBCRUQ010000003.1"/>
</dbReference>
<evidence type="ECO:0000259" key="1">
    <source>
        <dbReference type="Pfam" id="PF04961"/>
    </source>
</evidence>
<gene>
    <name evidence="2" type="primary">fchA</name>
    <name evidence="2" type="ORF">NCTC503_01987</name>
</gene>
<organism evidence="2 3">
    <name type="scientific">Hathewaya histolytica</name>
    <name type="common">Clostridium histolyticum</name>
    <dbReference type="NCBI Taxonomy" id="1498"/>
    <lineage>
        <taxon>Bacteria</taxon>
        <taxon>Bacillati</taxon>
        <taxon>Bacillota</taxon>
        <taxon>Clostridia</taxon>
        <taxon>Eubacteriales</taxon>
        <taxon>Clostridiaceae</taxon>
        <taxon>Hathewaya</taxon>
    </lineage>
</organism>
<feature type="domain" description="Cyclodeaminase/cyclohydrolase" evidence="1">
    <location>
        <begin position="6"/>
        <end position="190"/>
    </location>
</feature>
<dbReference type="SUPFAM" id="SSF101262">
    <property type="entry name" value="Methenyltetrahydrofolate cyclohydrolase-like"/>
    <property type="match status" value="1"/>
</dbReference>
<proteinExistence type="predicted"/>
<dbReference type="Gene3D" id="1.20.120.680">
    <property type="entry name" value="Formiminotetrahydrofolate cyclodeaminase monomer, up-and-down helical bundle"/>
    <property type="match status" value="1"/>
</dbReference>
<dbReference type="EC" id="3.5.4.9" evidence="2"/>
<dbReference type="AlphaFoldDB" id="A0A4U9RUI6"/>
<keyword evidence="2" id="KW-0378">Hydrolase</keyword>
<dbReference type="GO" id="GO:0004477">
    <property type="term" value="F:methenyltetrahydrofolate cyclohydrolase activity"/>
    <property type="evidence" value="ECO:0007669"/>
    <property type="project" value="UniProtKB-EC"/>
</dbReference>
<dbReference type="OrthoDB" id="7959174at2"/>
<evidence type="ECO:0000313" key="3">
    <source>
        <dbReference type="Proteomes" id="UP000308489"/>
    </source>
</evidence>
<dbReference type="InterPro" id="IPR036178">
    <property type="entry name" value="Formintransfe-cycloase-like_sf"/>
</dbReference>
<name>A0A4U9RUI6_HATHI</name>
<dbReference type="KEGG" id="hhw:NCTC503_01987"/>
<dbReference type="EMBL" id="LR590481">
    <property type="protein sequence ID" value="VTQ92670.1"/>
    <property type="molecule type" value="Genomic_DNA"/>
</dbReference>
<dbReference type="Pfam" id="PF04961">
    <property type="entry name" value="FTCD_C"/>
    <property type="match status" value="1"/>
</dbReference>
<dbReference type="Proteomes" id="UP000308489">
    <property type="component" value="Chromosome 1"/>
</dbReference>
<reference evidence="2 3" key="1">
    <citation type="submission" date="2019-05" db="EMBL/GenBank/DDBJ databases">
        <authorList>
            <consortium name="Pathogen Informatics"/>
        </authorList>
    </citation>
    <scope>NUCLEOTIDE SEQUENCE [LARGE SCALE GENOMIC DNA]</scope>
    <source>
        <strain evidence="2 3">NCTC503</strain>
    </source>
</reference>
<evidence type="ECO:0000313" key="2">
    <source>
        <dbReference type="EMBL" id="VTQ92670.1"/>
    </source>
</evidence>
<sequence>MLENKTVRGYVDQLSSSEPIPGGGSVAGLCAALGSALNSMVFSLTVGKKAYNELSMEEKKIIDEHYDKSLKLKDEFMDLMNKDAQIFSRFIEIFKLPKETEEQKKMRANKLEQGYKEALQIPLETLEKSEILYDYILTASKYGSKGVISDAGAAVIMLHAALETSIINIKINLNGINNKEFKREILQKCTKIEQSTLSKKAEIIKIVEERM</sequence>
<keyword evidence="2" id="KW-0808">Transferase</keyword>
<keyword evidence="3" id="KW-1185">Reference proteome</keyword>
<dbReference type="GO" id="GO:0016740">
    <property type="term" value="F:transferase activity"/>
    <property type="evidence" value="ECO:0007669"/>
    <property type="project" value="UniProtKB-KW"/>
</dbReference>
<protein>
    <submittedName>
        <fullName evidence="2">Formiminotransferase-cyclodeaminase/formiminotetrahydrofolate cyclodeaminase</fullName>
        <ecNumber evidence="2">3.5.4.9</ecNumber>
    </submittedName>
</protein>